<comment type="caution">
    <text evidence="10">The sequence shown here is derived from an EMBL/GenBank/DDBJ whole genome shotgun (WGS) entry which is preliminary data.</text>
</comment>
<keyword evidence="8" id="KW-0812">Transmembrane</keyword>
<comment type="similarity">
    <text evidence="4">Belongs to the CDIP1/LITAF family.</text>
</comment>
<dbReference type="AlphaFoldDB" id="A0A9D3N5E8"/>
<dbReference type="OrthoDB" id="4713066at2759"/>
<dbReference type="PROSITE" id="PS51837">
    <property type="entry name" value="LITAF"/>
    <property type="match status" value="1"/>
</dbReference>
<evidence type="ECO:0000313" key="10">
    <source>
        <dbReference type="EMBL" id="KAG7316062.1"/>
    </source>
</evidence>
<evidence type="ECO:0000256" key="2">
    <source>
        <dbReference type="ARBA" id="ARBA00004414"/>
    </source>
</evidence>
<protein>
    <recommendedName>
        <fullName evidence="9">LITAF domain-containing protein</fullName>
    </recommendedName>
</protein>
<evidence type="ECO:0000256" key="8">
    <source>
        <dbReference type="SAM" id="Phobius"/>
    </source>
</evidence>
<dbReference type="GO" id="GO:0098574">
    <property type="term" value="C:cytoplasmic side of lysosomal membrane"/>
    <property type="evidence" value="ECO:0007669"/>
    <property type="project" value="TreeGrafter"/>
</dbReference>
<feature type="domain" description="LITAF" evidence="9">
    <location>
        <begin position="121"/>
        <end position="204"/>
    </location>
</feature>
<dbReference type="EMBL" id="JAHKSW010000026">
    <property type="protein sequence ID" value="KAG7316062.1"/>
    <property type="molecule type" value="Genomic_DNA"/>
</dbReference>
<organism evidence="10 11">
    <name type="scientific">Hemibagrus wyckioides</name>
    <dbReference type="NCBI Taxonomy" id="337641"/>
    <lineage>
        <taxon>Eukaryota</taxon>
        <taxon>Metazoa</taxon>
        <taxon>Chordata</taxon>
        <taxon>Craniata</taxon>
        <taxon>Vertebrata</taxon>
        <taxon>Euteleostomi</taxon>
        <taxon>Actinopterygii</taxon>
        <taxon>Neopterygii</taxon>
        <taxon>Teleostei</taxon>
        <taxon>Ostariophysi</taxon>
        <taxon>Siluriformes</taxon>
        <taxon>Bagridae</taxon>
        <taxon>Hemibagrus</taxon>
    </lineage>
</organism>
<feature type="transmembrane region" description="Helical" evidence="8">
    <location>
        <begin position="158"/>
        <end position="180"/>
    </location>
</feature>
<keyword evidence="6" id="KW-0862">Zinc</keyword>
<dbReference type="GO" id="GO:0098560">
    <property type="term" value="C:cytoplasmic side of late endosome membrane"/>
    <property type="evidence" value="ECO:0007669"/>
    <property type="project" value="TreeGrafter"/>
</dbReference>
<dbReference type="PANTHER" id="PTHR23292">
    <property type="entry name" value="LIPOPOLYSACCHARIDE-INDUCED TUMOR NECROSIS FACTOR-ALPHA FACTOR"/>
    <property type="match status" value="1"/>
</dbReference>
<dbReference type="PANTHER" id="PTHR23292:SF46">
    <property type="entry name" value="LIPOPOLYSACCHARIDE-INDUCED TUMOR NECROSIS FACTOR-ALPHA FACTOR HOMOLOG"/>
    <property type="match status" value="1"/>
</dbReference>
<reference evidence="10 11" key="1">
    <citation type="submission" date="2021-06" db="EMBL/GenBank/DDBJ databases">
        <title>Chromosome-level genome assembly of the red-tail catfish (Hemibagrus wyckioides).</title>
        <authorList>
            <person name="Shao F."/>
        </authorList>
    </citation>
    <scope>NUCLEOTIDE SEQUENCE [LARGE SCALE GENOMIC DNA]</scope>
    <source>
        <strain evidence="10">EC202008001</strain>
        <tissue evidence="10">Blood</tissue>
    </source>
</reference>
<evidence type="ECO:0000256" key="7">
    <source>
        <dbReference type="ARBA" id="ARBA00023136"/>
    </source>
</evidence>
<accession>A0A9D3N5E8</accession>
<evidence type="ECO:0000259" key="9">
    <source>
        <dbReference type="PROSITE" id="PS51837"/>
    </source>
</evidence>
<keyword evidence="8" id="KW-1133">Transmembrane helix</keyword>
<dbReference type="Proteomes" id="UP000824219">
    <property type="component" value="Linkage Group LG26"/>
</dbReference>
<name>A0A9D3N5E8_9TELE</name>
<dbReference type="SMART" id="SM00714">
    <property type="entry name" value="LITAF"/>
    <property type="match status" value="1"/>
</dbReference>
<evidence type="ECO:0000256" key="5">
    <source>
        <dbReference type="ARBA" id="ARBA00022723"/>
    </source>
</evidence>
<dbReference type="InterPro" id="IPR006629">
    <property type="entry name" value="LITAF"/>
</dbReference>
<comment type="subcellular location">
    <subcellularLocation>
        <location evidence="1">Endosome membrane</location>
        <topology evidence="1">Peripheral membrane protein</topology>
        <orientation evidence="1">Cytoplasmic side</orientation>
    </subcellularLocation>
    <subcellularLocation>
        <location evidence="2">Late endosome membrane</location>
    </subcellularLocation>
    <subcellularLocation>
        <location evidence="3">Lysosome membrane</location>
        <topology evidence="3">Peripheral membrane protein</topology>
        <orientation evidence="3">Cytoplasmic side</orientation>
    </subcellularLocation>
</comment>
<dbReference type="GO" id="GO:0005634">
    <property type="term" value="C:nucleus"/>
    <property type="evidence" value="ECO:0007669"/>
    <property type="project" value="TreeGrafter"/>
</dbReference>
<evidence type="ECO:0000256" key="3">
    <source>
        <dbReference type="ARBA" id="ARBA00004630"/>
    </source>
</evidence>
<sequence>MSLFSRCTRAVFTHAAYPGILPLSLTQSAASPPSCSRIQSEHRHPVRIDPRHRAAAESVHVSLHLLLHLLLRLLLPHNMAYVIEQAAPPPVIIEQAPPPVIVQAPPPPVIIEQAPPPVLIQTNQPVVMHAPMKSVPVAMKCSFCQQQIVTSTKGISGLLTWTVVGVLFFFCIWPFCLIPFCVTSCKDIEHSCPSCHNVLYVYKRM</sequence>
<dbReference type="InterPro" id="IPR037519">
    <property type="entry name" value="LITAF_fam"/>
</dbReference>
<dbReference type="GO" id="GO:0008270">
    <property type="term" value="F:zinc ion binding"/>
    <property type="evidence" value="ECO:0007669"/>
    <property type="project" value="TreeGrafter"/>
</dbReference>
<gene>
    <name evidence="10" type="ORF">KOW79_020928</name>
</gene>
<evidence type="ECO:0000313" key="11">
    <source>
        <dbReference type="Proteomes" id="UP000824219"/>
    </source>
</evidence>
<keyword evidence="7 8" id="KW-0472">Membrane</keyword>
<dbReference type="Pfam" id="PF10601">
    <property type="entry name" value="zf-LITAF-like"/>
    <property type="match status" value="1"/>
</dbReference>
<evidence type="ECO:0000256" key="1">
    <source>
        <dbReference type="ARBA" id="ARBA00004125"/>
    </source>
</evidence>
<keyword evidence="11" id="KW-1185">Reference proteome</keyword>
<keyword evidence="5" id="KW-0479">Metal-binding</keyword>
<evidence type="ECO:0000256" key="4">
    <source>
        <dbReference type="ARBA" id="ARBA00005975"/>
    </source>
</evidence>
<evidence type="ECO:0000256" key="6">
    <source>
        <dbReference type="ARBA" id="ARBA00022833"/>
    </source>
</evidence>
<proteinExistence type="inferred from homology"/>